<evidence type="ECO:0000256" key="4">
    <source>
        <dbReference type="ARBA" id="ARBA00022475"/>
    </source>
</evidence>
<dbReference type="InterPro" id="IPR000700">
    <property type="entry name" value="PAS-assoc_C"/>
</dbReference>
<evidence type="ECO:0000256" key="10">
    <source>
        <dbReference type="ARBA" id="ARBA00023012"/>
    </source>
</evidence>
<evidence type="ECO:0000256" key="8">
    <source>
        <dbReference type="ARBA" id="ARBA00022777"/>
    </source>
</evidence>
<dbReference type="Gene3D" id="3.30.565.10">
    <property type="entry name" value="Histidine kinase-like ATPase, C-terminal domain"/>
    <property type="match status" value="1"/>
</dbReference>
<evidence type="ECO:0000256" key="2">
    <source>
        <dbReference type="ARBA" id="ARBA00004236"/>
    </source>
</evidence>
<dbReference type="SMART" id="SM00388">
    <property type="entry name" value="HisKA"/>
    <property type="match status" value="1"/>
</dbReference>
<organism evidence="16 17">
    <name type="scientific">Devosia equisanguinis</name>
    <dbReference type="NCBI Taxonomy" id="2490941"/>
    <lineage>
        <taxon>Bacteria</taxon>
        <taxon>Pseudomonadati</taxon>
        <taxon>Pseudomonadota</taxon>
        <taxon>Alphaproteobacteria</taxon>
        <taxon>Hyphomicrobiales</taxon>
        <taxon>Devosiaceae</taxon>
        <taxon>Devosia</taxon>
    </lineage>
</organism>
<evidence type="ECO:0000259" key="15">
    <source>
        <dbReference type="PROSITE" id="PS50113"/>
    </source>
</evidence>
<comment type="catalytic activity">
    <reaction evidence="1">
        <text>ATP + protein L-histidine = ADP + protein N-phospho-L-histidine.</text>
        <dbReference type="EC" id="2.7.13.3"/>
    </reaction>
</comment>
<feature type="domain" description="PAC" evidence="15">
    <location>
        <begin position="268"/>
        <end position="329"/>
    </location>
</feature>
<feature type="transmembrane region" description="Helical" evidence="13">
    <location>
        <begin position="134"/>
        <end position="156"/>
    </location>
</feature>
<keyword evidence="10" id="KW-0902">Two-component regulatory system</keyword>
<dbReference type="InterPro" id="IPR013767">
    <property type="entry name" value="PAS_fold"/>
</dbReference>
<dbReference type="InterPro" id="IPR000014">
    <property type="entry name" value="PAS"/>
</dbReference>
<evidence type="ECO:0000256" key="9">
    <source>
        <dbReference type="ARBA" id="ARBA00022840"/>
    </source>
</evidence>
<keyword evidence="11 13" id="KW-0472">Membrane</keyword>
<evidence type="ECO:0000256" key="1">
    <source>
        <dbReference type="ARBA" id="ARBA00000085"/>
    </source>
</evidence>
<feature type="transmembrane region" description="Helical" evidence="13">
    <location>
        <begin position="82"/>
        <end position="102"/>
    </location>
</feature>
<evidence type="ECO:0000256" key="13">
    <source>
        <dbReference type="SAM" id="Phobius"/>
    </source>
</evidence>
<keyword evidence="7" id="KW-0547">Nucleotide-binding</keyword>
<reference evidence="16 17" key="1">
    <citation type="submission" date="2018-12" db="EMBL/GenBank/DDBJ databases">
        <authorList>
            <person name="Criscuolo A."/>
        </authorList>
    </citation>
    <scope>NUCLEOTIDE SEQUENCE [LARGE SCALE GENOMIC DNA]</scope>
    <source>
        <strain evidence="16">ACIP1116281</strain>
    </source>
</reference>
<keyword evidence="9" id="KW-0067">ATP-binding</keyword>
<dbReference type="NCBIfam" id="TIGR00229">
    <property type="entry name" value="sensory_box"/>
    <property type="match status" value="1"/>
</dbReference>
<evidence type="ECO:0000256" key="5">
    <source>
        <dbReference type="ARBA" id="ARBA00022553"/>
    </source>
</evidence>
<protein>
    <recommendedName>
        <fullName evidence="3">histidine kinase</fullName>
        <ecNumber evidence="3">2.7.13.3</ecNumber>
    </recommendedName>
</protein>
<dbReference type="InterPro" id="IPR004358">
    <property type="entry name" value="Sig_transdc_His_kin-like_C"/>
</dbReference>
<dbReference type="EC" id="2.7.13.3" evidence="3"/>
<dbReference type="OrthoDB" id="9813151at2"/>
<dbReference type="SUPFAM" id="SSF47384">
    <property type="entry name" value="Homodimeric domain of signal transducing histidine kinase"/>
    <property type="match status" value="1"/>
</dbReference>
<dbReference type="PROSITE" id="PS50109">
    <property type="entry name" value="HIS_KIN"/>
    <property type="match status" value="1"/>
</dbReference>
<keyword evidence="13" id="KW-0812">Transmembrane</keyword>
<keyword evidence="8 16" id="KW-0418">Kinase</keyword>
<dbReference type="GO" id="GO:0009927">
    <property type="term" value="F:histidine phosphotransfer kinase activity"/>
    <property type="evidence" value="ECO:0007669"/>
    <property type="project" value="TreeGrafter"/>
</dbReference>
<dbReference type="SMART" id="SM00091">
    <property type="entry name" value="PAS"/>
    <property type="match status" value="1"/>
</dbReference>
<dbReference type="PRINTS" id="PR00344">
    <property type="entry name" value="BCTRLSENSOR"/>
</dbReference>
<feature type="transmembrane region" description="Helical" evidence="13">
    <location>
        <begin position="57"/>
        <end position="75"/>
    </location>
</feature>
<dbReference type="GO" id="GO:0005886">
    <property type="term" value="C:plasma membrane"/>
    <property type="evidence" value="ECO:0007669"/>
    <property type="project" value="UniProtKB-SubCell"/>
</dbReference>
<dbReference type="PANTHER" id="PTHR43047:SF63">
    <property type="entry name" value="HISTIDINE KINASE"/>
    <property type="match status" value="1"/>
</dbReference>
<dbReference type="InterPro" id="IPR005467">
    <property type="entry name" value="His_kinase_dom"/>
</dbReference>
<evidence type="ECO:0000256" key="12">
    <source>
        <dbReference type="SAM" id="MobiDB-lite"/>
    </source>
</evidence>
<evidence type="ECO:0000313" key="17">
    <source>
        <dbReference type="Proteomes" id="UP000268844"/>
    </source>
</evidence>
<feature type="domain" description="Histidine kinase" evidence="14">
    <location>
        <begin position="347"/>
        <end position="566"/>
    </location>
</feature>
<comment type="subcellular location">
    <subcellularLocation>
        <location evidence="2">Cell membrane</location>
    </subcellularLocation>
</comment>
<dbReference type="InterPro" id="IPR036097">
    <property type="entry name" value="HisK_dim/P_sf"/>
</dbReference>
<keyword evidence="4" id="KW-1003">Cell membrane</keyword>
<dbReference type="CDD" id="cd00082">
    <property type="entry name" value="HisKA"/>
    <property type="match status" value="1"/>
</dbReference>
<evidence type="ECO:0000256" key="7">
    <source>
        <dbReference type="ARBA" id="ARBA00022741"/>
    </source>
</evidence>
<dbReference type="InterPro" id="IPR003594">
    <property type="entry name" value="HATPase_dom"/>
</dbReference>
<dbReference type="Pfam" id="PF00989">
    <property type="entry name" value="PAS"/>
    <property type="match status" value="1"/>
</dbReference>
<dbReference type="Gene3D" id="1.10.287.130">
    <property type="match status" value="1"/>
</dbReference>
<dbReference type="EMBL" id="UZWD01000062">
    <property type="protein sequence ID" value="VDS06669.1"/>
    <property type="molecule type" value="Genomic_DNA"/>
</dbReference>
<dbReference type="RefSeq" id="WP_126152182.1">
    <property type="nucleotide sequence ID" value="NZ_JBHTMH010000001.1"/>
</dbReference>
<sequence>MRSLQFFGSKGFDPALAGTGSRPEALRRKTIANNARLMSLAALLALVPATYGLVVGAGLPFVLAAMMLAGGMLSLTLQQRHLYDMAALAQVATLMGTGLVLTAIDPNLADAGLAIVLMGPVLAALIARPDMRRWSWLTMAIVAIVGGGIGLAGVTANGSTMLLESSAITFLIAFAVVAHSAHCIATAYEVHDRAQISAYRHLIEHVHDAVVRFASDGHILLTSRSSETLFGCPRYQLSSGGLLERVHVLDRPNYMTAFADANQGSRSRTIEVRMRRDDPRATGNVPQFIWVEISLSPILDGESSDGRNEVIALMRDITKRKDAEAAMTRAHTTAEEASQAKSRFLATIGHELRTPLNAVVGFSEMMSSGIGGELSPTHKEYAGLIHQSGKHLLEVVRMLLDMSRIEAGRFEIQAEPMQPAEVVPACLPMVETMAQARRIQITADIEPNLPMLVADERVCRQVMINLLSNAIKFSHEGGQVTVSVRRQGQSINFSVRDRGIGMAPAELKRIGEPFFQVQDGLTRQYEGTGLGLSIVKGLVELHGGTLRALSEIGAGTTMTVLLPINGPATKAGDTAEVLTLHKEPNPAASVSSPVSWPNEKRKAQ</sequence>
<dbReference type="CDD" id="cd16922">
    <property type="entry name" value="HATPase_EvgS-ArcB-TorS-like"/>
    <property type="match status" value="1"/>
</dbReference>
<dbReference type="Gene3D" id="3.30.450.20">
    <property type="entry name" value="PAS domain"/>
    <property type="match status" value="1"/>
</dbReference>
<dbReference type="InterPro" id="IPR036890">
    <property type="entry name" value="HATPase_C_sf"/>
</dbReference>
<dbReference type="Proteomes" id="UP000268844">
    <property type="component" value="Unassembled WGS sequence"/>
</dbReference>
<feature type="transmembrane region" description="Helical" evidence="13">
    <location>
        <begin position="168"/>
        <end position="190"/>
    </location>
</feature>
<dbReference type="Pfam" id="PF02518">
    <property type="entry name" value="HATPase_c"/>
    <property type="match status" value="1"/>
</dbReference>
<dbReference type="GO" id="GO:0005524">
    <property type="term" value="F:ATP binding"/>
    <property type="evidence" value="ECO:0007669"/>
    <property type="project" value="UniProtKB-KW"/>
</dbReference>
<feature type="compositionally biased region" description="Low complexity" evidence="12">
    <location>
        <begin position="585"/>
        <end position="597"/>
    </location>
</feature>
<dbReference type="SMART" id="SM00387">
    <property type="entry name" value="HATPase_c"/>
    <property type="match status" value="1"/>
</dbReference>
<dbReference type="SUPFAM" id="SSF55785">
    <property type="entry name" value="PYP-like sensor domain (PAS domain)"/>
    <property type="match status" value="1"/>
</dbReference>
<dbReference type="PROSITE" id="PS50113">
    <property type="entry name" value="PAC"/>
    <property type="match status" value="1"/>
</dbReference>
<dbReference type="GO" id="GO:0006355">
    <property type="term" value="P:regulation of DNA-templated transcription"/>
    <property type="evidence" value="ECO:0007669"/>
    <property type="project" value="InterPro"/>
</dbReference>
<evidence type="ECO:0000256" key="11">
    <source>
        <dbReference type="ARBA" id="ARBA00023136"/>
    </source>
</evidence>
<dbReference type="CDD" id="cd00130">
    <property type="entry name" value="PAS"/>
    <property type="match status" value="1"/>
</dbReference>
<evidence type="ECO:0000259" key="14">
    <source>
        <dbReference type="PROSITE" id="PS50109"/>
    </source>
</evidence>
<gene>
    <name evidence="16" type="primary">divJ</name>
    <name evidence="16" type="ORF">DEVEQU_03833</name>
</gene>
<name>A0A3S4D873_9HYPH</name>
<dbReference type="SUPFAM" id="SSF55874">
    <property type="entry name" value="ATPase domain of HSP90 chaperone/DNA topoisomerase II/histidine kinase"/>
    <property type="match status" value="1"/>
</dbReference>
<keyword evidence="17" id="KW-1185">Reference proteome</keyword>
<proteinExistence type="predicted"/>
<dbReference type="PANTHER" id="PTHR43047">
    <property type="entry name" value="TWO-COMPONENT HISTIDINE PROTEIN KINASE"/>
    <property type="match status" value="1"/>
</dbReference>
<evidence type="ECO:0000256" key="6">
    <source>
        <dbReference type="ARBA" id="ARBA00022679"/>
    </source>
</evidence>
<evidence type="ECO:0000313" key="16">
    <source>
        <dbReference type="EMBL" id="VDS06669.1"/>
    </source>
</evidence>
<keyword evidence="6 16" id="KW-0808">Transferase</keyword>
<dbReference type="Pfam" id="PF00512">
    <property type="entry name" value="HisKA"/>
    <property type="match status" value="1"/>
</dbReference>
<dbReference type="FunFam" id="3.30.565.10:FF:000023">
    <property type="entry name" value="PAS domain-containing sensor histidine kinase"/>
    <property type="match status" value="1"/>
</dbReference>
<dbReference type="GO" id="GO:0000155">
    <property type="term" value="F:phosphorelay sensor kinase activity"/>
    <property type="evidence" value="ECO:0007669"/>
    <property type="project" value="InterPro"/>
</dbReference>
<dbReference type="InterPro" id="IPR003661">
    <property type="entry name" value="HisK_dim/P_dom"/>
</dbReference>
<feature type="transmembrane region" description="Helical" evidence="13">
    <location>
        <begin position="108"/>
        <end position="127"/>
    </location>
</feature>
<keyword evidence="5" id="KW-0597">Phosphoprotein</keyword>
<keyword evidence="13" id="KW-1133">Transmembrane helix</keyword>
<dbReference type="InterPro" id="IPR035965">
    <property type="entry name" value="PAS-like_dom_sf"/>
</dbReference>
<dbReference type="AlphaFoldDB" id="A0A3S4D873"/>
<accession>A0A3S4D873</accession>
<evidence type="ECO:0000256" key="3">
    <source>
        <dbReference type="ARBA" id="ARBA00012438"/>
    </source>
</evidence>
<feature type="region of interest" description="Disordered" evidence="12">
    <location>
        <begin position="583"/>
        <end position="604"/>
    </location>
</feature>